<accession>A0ABV3P7A4</accession>
<comment type="caution">
    <text evidence="2">The sequence shown here is derived from an EMBL/GenBank/DDBJ whole genome shotgun (WGS) entry which is preliminary data.</text>
</comment>
<dbReference type="Pfam" id="PF25976">
    <property type="entry name" value="LpqB_N"/>
    <property type="match status" value="1"/>
</dbReference>
<dbReference type="Proteomes" id="UP001555826">
    <property type="component" value="Unassembled WGS sequence"/>
</dbReference>
<sequence length="576" mass="57780">MKRRTALGLAGLLALAGCGGVPRSSAVVSGSRIEADPRVGLLQVIPDGPTPGAGPVDVVRGFLRAAVAADDDHAVAREFLTASAAQSWRADAATTVVASGPDLSLVSQDPDEAVVSITSTATAVVDAAGHYVEQPPGATSTRPVRLVRGGSGSGSEGEWRLAEPGDGIVLTALDASRTLRSFPVFFVTAGPTPQLLADVRWFGYDSSVATRIVRALLDGPSEWLAPAVVSGAPRGTSLRVGTVPVAAGTATVDLSDRALDAGPAQRAVLLAQLRASLTGLPEVSDVRVTVDGAELTRSGAAGADLPRSAVPVDARLVLLGPQGLSRWDRSGLVPVAGTGPGLEAAGGAGHPAAGPDGSTYAVLTDDSRVARVQTVGGPLQAAVTGRGQLVPPSVDRFGWVWTAPTAAGQAPLAVPTAAPGTPAQTVQTPADGLGGALVRLRVARDGARLLVVVRDTAGVTHVRVHGVVRDGEGKPLRLGAGSADLAPGAGDVLDAGWLADDGVAVLVRDGTGRTAPVVARVSGPSTRLPDVPGAVSLAGGWSDRDVVVGTADGKLLSRSGADWIAVADGRDPAYPG</sequence>
<dbReference type="EMBL" id="JBFNQN010000007">
    <property type="protein sequence ID" value="MEW9265507.1"/>
    <property type="molecule type" value="Genomic_DNA"/>
</dbReference>
<dbReference type="InterPro" id="IPR018910">
    <property type="entry name" value="LpqB_C"/>
</dbReference>
<dbReference type="PROSITE" id="PS51257">
    <property type="entry name" value="PROKAR_LIPOPROTEIN"/>
    <property type="match status" value="1"/>
</dbReference>
<organism evidence="2 3">
    <name type="scientific">Kineococcus endophyticus</name>
    <dbReference type="NCBI Taxonomy" id="1181883"/>
    <lineage>
        <taxon>Bacteria</taxon>
        <taxon>Bacillati</taxon>
        <taxon>Actinomycetota</taxon>
        <taxon>Actinomycetes</taxon>
        <taxon>Kineosporiales</taxon>
        <taxon>Kineosporiaceae</taxon>
        <taxon>Kineococcus</taxon>
    </lineage>
</organism>
<dbReference type="SMART" id="SM00909">
    <property type="entry name" value="Germane"/>
    <property type="match status" value="1"/>
</dbReference>
<dbReference type="RefSeq" id="WP_367638599.1">
    <property type="nucleotide sequence ID" value="NZ_JBFNQN010000007.1"/>
</dbReference>
<dbReference type="SUPFAM" id="SSF69322">
    <property type="entry name" value="Tricorn protease domain 2"/>
    <property type="match status" value="1"/>
</dbReference>
<evidence type="ECO:0000313" key="3">
    <source>
        <dbReference type="Proteomes" id="UP001555826"/>
    </source>
</evidence>
<dbReference type="InterPro" id="IPR059026">
    <property type="entry name" value="LpqB_N"/>
</dbReference>
<proteinExistence type="predicted"/>
<dbReference type="Pfam" id="PF10647">
    <property type="entry name" value="Gmad1"/>
    <property type="match status" value="1"/>
</dbReference>
<evidence type="ECO:0000313" key="2">
    <source>
        <dbReference type="EMBL" id="MEW9265507.1"/>
    </source>
</evidence>
<dbReference type="InterPro" id="IPR019606">
    <property type="entry name" value="GerMN"/>
</dbReference>
<gene>
    <name evidence="2" type="ORF">AB1207_12160</name>
</gene>
<protein>
    <submittedName>
        <fullName evidence="2">LpqB family beta-propeller domain-containing protein</fullName>
    </submittedName>
</protein>
<dbReference type="Pfam" id="PF10646">
    <property type="entry name" value="Germane"/>
    <property type="match status" value="1"/>
</dbReference>
<name>A0ABV3P7A4_9ACTN</name>
<keyword evidence="3" id="KW-1185">Reference proteome</keyword>
<evidence type="ECO:0000259" key="1">
    <source>
        <dbReference type="SMART" id="SM00909"/>
    </source>
</evidence>
<reference evidence="2 3" key="1">
    <citation type="submission" date="2024-07" db="EMBL/GenBank/DDBJ databases">
        <authorList>
            <person name="Thanompreechachai J."/>
            <person name="Duangmal K."/>
        </authorList>
    </citation>
    <scope>NUCLEOTIDE SEQUENCE [LARGE SCALE GENOMIC DNA]</scope>
    <source>
        <strain evidence="2 3">KCTC 19886</strain>
    </source>
</reference>
<feature type="domain" description="GerMN" evidence="1">
    <location>
        <begin position="209"/>
        <end position="299"/>
    </location>
</feature>